<reference evidence="2" key="1">
    <citation type="submission" date="2017-09" db="EMBL/GenBank/DDBJ databases">
        <title>Depth-based differentiation of microbial function through sediment-hosted aquifers and enrichment of novel symbionts in the deep terrestrial subsurface.</title>
        <authorList>
            <person name="Probst A.J."/>
            <person name="Ladd B."/>
            <person name="Jarett J.K."/>
            <person name="Geller-Mcgrath D.E."/>
            <person name="Sieber C.M.K."/>
            <person name="Emerson J.B."/>
            <person name="Anantharaman K."/>
            <person name="Thomas B.C."/>
            <person name="Malmstrom R."/>
            <person name="Stieglmeier M."/>
            <person name="Klingl A."/>
            <person name="Woyke T."/>
            <person name="Ryan C.M."/>
            <person name="Banfield J.F."/>
        </authorList>
    </citation>
    <scope>NUCLEOTIDE SEQUENCE [LARGE SCALE GENOMIC DNA]</scope>
</reference>
<name>A0A2M7V230_9BACT</name>
<proteinExistence type="predicted"/>
<dbReference type="InterPro" id="IPR001673">
    <property type="entry name" value="S_mold_repeat"/>
</dbReference>
<gene>
    <name evidence="1" type="ORF">COX82_04760</name>
</gene>
<dbReference type="Pfam" id="PF00526">
    <property type="entry name" value="Dicty_CTDC"/>
    <property type="match status" value="1"/>
</dbReference>
<evidence type="ECO:0000313" key="2">
    <source>
        <dbReference type="Proteomes" id="UP000228750"/>
    </source>
</evidence>
<evidence type="ECO:0000313" key="1">
    <source>
        <dbReference type="EMBL" id="PIZ92455.1"/>
    </source>
</evidence>
<accession>A0A2M7V230</accession>
<comment type="caution">
    <text evidence="1">The sequence shown here is derived from an EMBL/GenBank/DDBJ whole genome shotgun (WGS) entry which is preliminary data.</text>
</comment>
<organism evidence="1 2">
    <name type="scientific">Candidatus Magasanikbacteria bacterium CG_4_10_14_0_2_um_filter_41_10</name>
    <dbReference type="NCBI Taxonomy" id="1974638"/>
    <lineage>
        <taxon>Bacteria</taxon>
        <taxon>Candidatus Magasanikiibacteriota</taxon>
    </lineage>
</organism>
<dbReference type="PROSITE" id="PS51257">
    <property type="entry name" value="PROKAR_LIPOPROTEIN"/>
    <property type="match status" value="1"/>
</dbReference>
<sequence>MKNTILIIVLGTILGFAGCIGGPNHGTVATGDVVVPTDTAVAVDTAVVIDTHVEEDTSSIGDTVTLDTTSVPQCEFDVECDLDEDACTLDRCVDHVCVHDGEIPGCCSKQYLDGVNQCASLGFPGTHCDSSQWPWMCEAPVCTQGLECPEGFLCDETAGRCKPWVCTYNTDCDDGDHCLPTPQGPRCKAVECPPYNVNIDCIVNLDDWVVQGHECIPGALMPSGTQCNANTAFSDGCRYGTICRANGRCEFGSTIETCDDSNPCTADSCDSLTGCVHLPVLTGECSP</sequence>
<dbReference type="EMBL" id="PFPJ01000084">
    <property type="protein sequence ID" value="PIZ92455.1"/>
    <property type="molecule type" value="Genomic_DNA"/>
</dbReference>
<dbReference type="AlphaFoldDB" id="A0A2M7V230"/>
<protein>
    <submittedName>
        <fullName evidence="1">Uncharacterized protein</fullName>
    </submittedName>
</protein>
<dbReference type="Proteomes" id="UP000228750">
    <property type="component" value="Unassembled WGS sequence"/>
</dbReference>